<dbReference type="Pfam" id="PF01872">
    <property type="entry name" value="RibD_C"/>
    <property type="match status" value="1"/>
</dbReference>
<dbReference type="Gene3D" id="3.40.430.10">
    <property type="entry name" value="Dihydrofolate Reductase, subunit A"/>
    <property type="match status" value="1"/>
</dbReference>
<evidence type="ECO:0000313" key="2">
    <source>
        <dbReference type="EMBL" id="TGG91700.1"/>
    </source>
</evidence>
<dbReference type="AlphaFoldDB" id="A0A4Z0WB61"/>
<name>A0A4Z0WB61_9GAMM</name>
<feature type="domain" description="Bacterial bifunctional deaminase-reductase C-terminal" evidence="1">
    <location>
        <begin position="2"/>
        <end position="170"/>
    </location>
</feature>
<evidence type="ECO:0000313" key="3">
    <source>
        <dbReference type="Proteomes" id="UP000297475"/>
    </source>
</evidence>
<evidence type="ECO:0000259" key="1">
    <source>
        <dbReference type="Pfam" id="PF01872"/>
    </source>
</evidence>
<dbReference type="InterPro" id="IPR050765">
    <property type="entry name" value="Riboflavin_Biosynth_HTPR"/>
</dbReference>
<dbReference type="Proteomes" id="UP000297475">
    <property type="component" value="Unassembled WGS sequence"/>
</dbReference>
<dbReference type="InterPro" id="IPR002734">
    <property type="entry name" value="RibDG_C"/>
</dbReference>
<comment type="caution">
    <text evidence="2">The sequence shown here is derived from an EMBL/GenBank/DDBJ whole genome shotgun (WGS) entry which is preliminary data.</text>
</comment>
<dbReference type="OrthoDB" id="195113at2"/>
<dbReference type="GO" id="GO:0008703">
    <property type="term" value="F:5-amino-6-(5-phosphoribosylamino)uracil reductase activity"/>
    <property type="evidence" value="ECO:0007669"/>
    <property type="project" value="InterPro"/>
</dbReference>
<proteinExistence type="predicted"/>
<dbReference type="RefSeq" id="WP_135484111.1">
    <property type="nucleotide sequence ID" value="NZ_SRMF01000007.1"/>
</dbReference>
<sequence length="188" mass="20632">MRKLILQHYMSLDGYIADKEGGVGFIAEYAALGDRTYIEDAEASLDSVDTLLLGAKTYKLLEAYWPHAGGAEARFAEKLNALQKVVVSNRLERAPWGSFPAATLVADPVAAASELKQGTGASILVWGSVSVAQRLLNAGLVDEIQVRLCPCVLGEGHRLFDAPQWMELTETHRFEHGMLRLCYRPRSA</sequence>
<dbReference type="GO" id="GO:0009231">
    <property type="term" value="P:riboflavin biosynthetic process"/>
    <property type="evidence" value="ECO:0007669"/>
    <property type="project" value="InterPro"/>
</dbReference>
<dbReference type="EMBL" id="SRMF01000007">
    <property type="protein sequence ID" value="TGG91700.1"/>
    <property type="molecule type" value="Genomic_DNA"/>
</dbReference>
<dbReference type="SUPFAM" id="SSF53597">
    <property type="entry name" value="Dihydrofolate reductase-like"/>
    <property type="match status" value="1"/>
</dbReference>
<protein>
    <submittedName>
        <fullName evidence="2">Deaminase</fullName>
    </submittedName>
</protein>
<keyword evidence="3" id="KW-1185">Reference proteome</keyword>
<dbReference type="InterPro" id="IPR024072">
    <property type="entry name" value="DHFR-like_dom_sf"/>
</dbReference>
<accession>A0A4Z0WB61</accession>
<reference evidence="2 3" key="1">
    <citation type="submission" date="2019-04" db="EMBL/GenBank/DDBJ databases">
        <title>Natronospirillum operosus gen. nov., sp. nov., a haloalkaliphilic satellite isolated from decaying biomass of laboratory culture of cyanobacterium Geitlerinema sp. and proposal of Natronospirillaceae fam. nov. and Saccharospirillaceae fam. nov.</title>
        <authorList>
            <person name="Kevbrin V."/>
            <person name="Boltyanskaya Y."/>
            <person name="Koziaeva V."/>
            <person name="Grouzdev D.S."/>
            <person name="Park M."/>
            <person name="Cho J."/>
        </authorList>
    </citation>
    <scope>NUCLEOTIDE SEQUENCE [LARGE SCALE GENOMIC DNA]</scope>
    <source>
        <strain evidence="2 3">G-116</strain>
    </source>
</reference>
<dbReference type="PANTHER" id="PTHR38011">
    <property type="entry name" value="DIHYDROFOLATE REDUCTASE FAMILY PROTEIN (AFU_ORTHOLOGUE AFUA_8G06820)"/>
    <property type="match status" value="1"/>
</dbReference>
<organism evidence="2 3">
    <name type="scientific">Natronospirillum operosum</name>
    <dbReference type="NCBI Taxonomy" id="2759953"/>
    <lineage>
        <taxon>Bacteria</taxon>
        <taxon>Pseudomonadati</taxon>
        <taxon>Pseudomonadota</taxon>
        <taxon>Gammaproteobacteria</taxon>
        <taxon>Oceanospirillales</taxon>
        <taxon>Natronospirillaceae</taxon>
        <taxon>Natronospirillum</taxon>
    </lineage>
</organism>
<dbReference type="PANTHER" id="PTHR38011:SF2">
    <property type="entry name" value="BIFUNCTIONAL DEAMINASE-REDUCTASE DOMAIN PROTEIN"/>
    <property type="match status" value="1"/>
</dbReference>
<gene>
    <name evidence="2" type="ORF">E4656_14995</name>
</gene>